<evidence type="ECO:0000313" key="4">
    <source>
        <dbReference type="EMBL" id="GAA4976392.1"/>
    </source>
</evidence>
<keyword evidence="1" id="KW-0732">Signal</keyword>
<evidence type="ECO:0000259" key="3">
    <source>
        <dbReference type="Pfam" id="PF18962"/>
    </source>
</evidence>
<feature type="domain" description="Secretion system C-terminal sorting" evidence="3">
    <location>
        <begin position="74"/>
        <end position="145"/>
    </location>
</feature>
<proteinExistence type="predicted"/>
<keyword evidence="5" id="KW-1185">Reference proteome</keyword>
<reference evidence="5" key="1">
    <citation type="journal article" date="2019" name="Int. J. Syst. Evol. Microbiol.">
        <title>The Global Catalogue of Microorganisms (GCM) 10K type strain sequencing project: providing services to taxonomists for standard genome sequencing and annotation.</title>
        <authorList>
            <consortium name="The Broad Institute Genomics Platform"/>
            <consortium name="The Broad Institute Genome Sequencing Center for Infectious Disease"/>
            <person name="Wu L."/>
            <person name="Ma J."/>
        </authorList>
    </citation>
    <scope>NUCLEOTIDE SEQUENCE [LARGE SCALE GENOMIC DNA]</scope>
    <source>
        <strain evidence="5">JCM 18287</strain>
    </source>
</reference>
<dbReference type="EMBL" id="BAABJK010000011">
    <property type="protein sequence ID" value="GAA4976392.1"/>
    <property type="molecule type" value="Genomic_DNA"/>
</dbReference>
<dbReference type="Pfam" id="PF18962">
    <property type="entry name" value="Por_Secre_tail"/>
    <property type="match status" value="1"/>
</dbReference>
<feature type="compositionally biased region" description="Polar residues" evidence="2">
    <location>
        <begin position="45"/>
        <end position="59"/>
    </location>
</feature>
<organism evidence="4 5">
    <name type="scientific">Algibacter aquimarinus</name>
    <dbReference type="NCBI Taxonomy" id="1136748"/>
    <lineage>
        <taxon>Bacteria</taxon>
        <taxon>Pseudomonadati</taxon>
        <taxon>Bacteroidota</taxon>
        <taxon>Flavobacteriia</taxon>
        <taxon>Flavobacteriales</taxon>
        <taxon>Flavobacteriaceae</taxon>
        <taxon>Algibacter</taxon>
    </lineage>
</organism>
<name>A0ABP9HQK9_9FLAO</name>
<feature type="region of interest" description="Disordered" evidence="2">
    <location>
        <begin position="45"/>
        <end position="66"/>
    </location>
</feature>
<sequence>MYSINASGTNLSGNQGFVSYSIGQVFYSSSENNTHTLTEGVQQNQLQNSTDQDTNTPEDSNVPDDLTPDLNVLVYPNPTHDVVTLVSNGFNLSNNLNSYQLYNYQGKLIKTSIIQQTNTIIDLSHLSTSFYILQVFSQEKLFKTIKIVKK</sequence>
<dbReference type="InterPro" id="IPR026444">
    <property type="entry name" value="Secre_tail"/>
</dbReference>
<gene>
    <name evidence="4" type="ORF">GCM10023315_28970</name>
</gene>
<dbReference type="Proteomes" id="UP001501692">
    <property type="component" value="Unassembled WGS sequence"/>
</dbReference>
<evidence type="ECO:0000256" key="2">
    <source>
        <dbReference type="SAM" id="MobiDB-lite"/>
    </source>
</evidence>
<accession>A0ABP9HQK9</accession>
<comment type="caution">
    <text evidence="4">The sequence shown here is derived from an EMBL/GenBank/DDBJ whole genome shotgun (WGS) entry which is preliminary data.</text>
</comment>
<dbReference type="NCBIfam" id="TIGR04183">
    <property type="entry name" value="Por_Secre_tail"/>
    <property type="match status" value="1"/>
</dbReference>
<evidence type="ECO:0000256" key="1">
    <source>
        <dbReference type="ARBA" id="ARBA00022729"/>
    </source>
</evidence>
<evidence type="ECO:0000313" key="5">
    <source>
        <dbReference type="Proteomes" id="UP001501692"/>
    </source>
</evidence>
<protein>
    <recommendedName>
        <fullName evidence="3">Secretion system C-terminal sorting domain-containing protein</fullName>
    </recommendedName>
</protein>